<name>A0ABQ9XJ11_9EUKA</name>
<proteinExistence type="predicted"/>
<dbReference type="EMBL" id="JARBJD010000120">
    <property type="protein sequence ID" value="KAK2951318.1"/>
    <property type="molecule type" value="Genomic_DNA"/>
</dbReference>
<evidence type="ECO:0000313" key="1">
    <source>
        <dbReference type="EMBL" id="KAK2951318.1"/>
    </source>
</evidence>
<dbReference type="Proteomes" id="UP001281761">
    <property type="component" value="Unassembled WGS sequence"/>
</dbReference>
<accession>A0ABQ9XJ11</accession>
<gene>
    <name evidence="1" type="ORF">BLNAU_13697</name>
</gene>
<comment type="caution">
    <text evidence="1">The sequence shown here is derived from an EMBL/GenBank/DDBJ whole genome shotgun (WGS) entry which is preliminary data.</text>
</comment>
<evidence type="ECO:0000313" key="2">
    <source>
        <dbReference type="Proteomes" id="UP001281761"/>
    </source>
</evidence>
<reference evidence="1 2" key="1">
    <citation type="journal article" date="2022" name="bioRxiv">
        <title>Genomics of Preaxostyla Flagellates Illuminates Evolutionary Transitions and the Path Towards Mitochondrial Loss.</title>
        <authorList>
            <person name="Novak L.V.F."/>
            <person name="Treitli S.C."/>
            <person name="Pyrih J."/>
            <person name="Halakuc P."/>
            <person name="Pipaliya S.V."/>
            <person name="Vacek V."/>
            <person name="Brzon O."/>
            <person name="Soukal P."/>
            <person name="Eme L."/>
            <person name="Dacks J.B."/>
            <person name="Karnkowska A."/>
            <person name="Elias M."/>
            <person name="Hampl V."/>
        </authorList>
    </citation>
    <scope>NUCLEOTIDE SEQUENCE [LARGE SCALE GENOMIC DNA]</scope>
    <source>
        <strain evidence="1">NAU3</strain>
        <tissue evidence="1">Gut</tissue>
    </source>
</reference>
<keyword evidence="2" id="KW-1185">Reference proteome</keyword>
<organism evidence="1 2">
    <name type="scientific">Blattamonas nauphoetae</name>
    <dbReference type="NCBI Taxonomy" id="2049346"/>
    <lineage>
        <taxon>Eukaryota</taxon>
        <taxon>Metamonada</taxon>
        <taxon>Preaxostyla</taxon>
        <taxon>Oxymonadida</taxon>
        <taxon>Blattamonas</taxon>
    </lineage>
</organism>
<sequence>MEIDSKERDLLLVCAGLSETDQSMLSIWHIFLASEDSPNQNFVFATPFSFPASAFPKTPIGDAASRVIVEDVNVRKACVGWGRGVDIWSRLSEGLRVDPSRNHNRMFISTHTDTFRCSLGTVVDSSATSAGCSITPAGTLARTLGTAYPTLCSAGRVQNVQRGHIISVSFFELIC</sequence>
<protein>
    <submittedName>
        <fullName evidence="1">Uncharacterized protein</fullName>
    </submittedName>
</protein>